<dbReference type="Proteomes" id="UP000236449">
    <property type="component" value="Unassembled WGS sequence"/>
</dbReference>
<feature type="transmembrane region" description="Helical" evidence="2">
    <location>
        <begin position="187"/>
        <end position="204"/>
    </location>
</feature>
<name>A0A2J8I7R8_VIBDI</name>
<evidence type="ECO:0000256" key="2">
    <source>
        <dbReference type="SAM" id="Phobius"/>
    </source>
</evidence>
<evidence type="ECO:0000313" key="3">
    <source>
        <dbReference type="EMBL" id="PNI06558.1"/>
    </source>
</evidence>
<sequence length="370" mass="40849">MSTLHTDTLVTTVQPVDGSEPNIVQNEIKPSEDAKQPADATTTEELITIEPVAPALPNVSTTTVIEAPNAVSKSQTTEKNAKREETVTTKNIKTTSPEAETKVDAKVESTAPKATAVESIVAVSESENRTSSDTKTPSVEDAEVLILKDSHHQNSVSIKQDNQVATTVESANQPVHSDTVMAFNTDWILIAVFILTSIIVLITNRKAIKRATALAKESSRPVMPTINPAIDVDFEKAKIVAESRQQWIQSLRAEIADFVSATNAIWDLHKIKDGFEDILTEMKDPQFAMKELHQWSCTYNKALQDTEKLYAKIHLLINPDEEHSQTLSSLLDKTMVAIEAKKSPSKLNDEIVAITQVILKQEWQRVKTFS</sequence>
<feature type="region of interest" description="Disordered" evidence="1">
    <location>
        <begin position="69"/>
        <end position="89"/>
    </location>
</feature>
<reference evidence="3 4" key="1">
    <citation type="submission" date="2018-01" db="EMBL/GenBank/DDBJ databases">
        <title>Draft genome sequences of six Vibrio diazotrophicus strains isolated from deep-sea sediments of the Baltic Sea.</title>
        <authorList>
            <person name="Castillo D."/>
            <person name="Vandieken V."/>
            <person name="Chiang O."/>
            <person name="Middelboe M."/>
        </authorList>
    </citation>
    <scope>NUCLEOTIDE SEQUENCE [LARGE SCALE GENOMIC DNA]</scope>
    <source>
        <strain evidence="3 4">60.27F</strain>
    </source>
</reference>
<proteinExistence type="predicted"/>
<feature type="region of interest" description="Disordered" evidence="1">
    <location>
        <begin position="16"/>
        <end position="43"/>
    </location>
</feature>
<evidence type="ECO:0000256" key="1">
    <source>
        <dbReference type="SAM" id="MobiDB-lite"/>
    </source>
</evidence>
<dbReference type="EMBL" id="POSK01000001">
    <property type="protein sequence ID" value="PNI06558.1"/>
    <property type="molecule type" value="Genomic_DNA"/>
</dbReference>
<dbReference type="RefSeq" id="WP_102965100.1">
    <property type="nucleotide sequence ID" value="NZ_POSK01000001.1"/>
</dbReference>
<organism evidence="3 4">
    <name type="scientific">Vibrio diazotrophicus</name>
    <dbReference type="NCBI Taxonomy" id="685"/>
    <lineage>
        <taxon>Bacteria</taxon>
        <taxon>Pseudomonadati</taxon>
        <taxon>Pseudomonadota</taxon>
        <taxon>Gammaproteobacteria</taxon>
        <taxon>Vibrionales</taxon>
        <taxon>Vibrionaceae</taxon>
        <taxon>Vibrio</taxon>
    </lineage>
</organism>
<protein>
    <submittedName>
        <fullName evidence="3">Uncharacterized protein</fullName>
    </submittedName>
</protein>
<keyword evidence="2" id="KW-0812">Transmembrane</keyword>
<keyword evidence="2" id="KW-1133">Transmembrane helix</keyword>
<gene>
    <name evidence="3" type="ORF">C1N32_00655</name>
</gene>
<evidence type="ECO:0000313" key="4">
    <source>
        <dbReference type="Proteomes" id="UP000236449"/>
    </source>
</evidence>
<dbReference type="AlphaFoldDB" id="A0A2J8I7R8"/>
<keyword evidence="2" id="KW-0472">Membrane</keyword>
<comment type="caution">
    <text evidence="3">The sequence shown here is derived from an EMBL/GenBank/DDBJ whole genome shotgun (WGS) entry which is preliminary data.</text>
</comment>
<accession>A0A2J8I7R8</accession>